<dbReference type="EMBL" id="VFQE01000001">
    <property type="protein sequence ID" value="TQN41677.1"/>
    <property type="molecule type" value="Genomic_DNA"/>
</dbReference>
<proteinExistence type="predicted"/>
<feature type="compositionally biased region" description="Polar residues" evidence="1">
    <location>
        <begin position="85"/>
        <end position="96"/>
    </location>
</feature>
<evidence type="ECO:0000313" key="3">
    <source>
        <dbReference type="Proteomes" id="UP000319865"/>
    </source>
</evidence>
<feature type="region of interest" description="Disordered" evidence="1">
    <location>
        <begin position="76"/>
        <end position="96"/>
    </location>
</feature>
<keyword evidence="3" id="KW-1185">Reference proteome</keyword>
<reference evidence="2 3" key="1">
    <citation type="submission" date="2019-06" db="EMBL/GenBank/DDBJ databases">
        <title>Sequencing the genomes of 1000 actinobacteria strains.</title>
        <authorList>
            <person name="Klenk H.-P."/>
        </authorList>
    </citation>
    <scope>NUCLEOTIDE SEQUENCE [LARGE SCALE GENOMIC DNA]</scope>
    <source>
        <strain evidence="2 3">DSM 46837</strain>
    </source>
</reference>
<accession>A0A543PC61</accession>
<dbReference type="Proteomes" id="UP000319865">
    <property type="component" value="Unassembled WGS sequence"/>
</dbReference>
<dbReference type="AlphaFoldDB" id="A0A543PC61"/>
<evidence type="ECO:0000256" key="1">
    <source>
        <dbReference type="SAM" id="MobiDB-lite"/>
    </source>
</evidence>
<evidence type="ECO:0000313" key="2">
    <source>
        <dbReference type="EMBL" id="TQN41677.1"/>
    </source>
</evidence>
<dbReference type="RefSeq" id="WP_142024395.1">
    <property type="nucleotide sequence ID" value="NZ_VFQE01000001.1"/>
</dbReference>
<comment type="caution">
    <text evidence="2">The sequence shown here is derived from an EMBL/GenBank/DDBJ whole genome shotgun (WGS) entry which is preliminary data.</text>
</comment>
<name>A0A543PC61_9ACTN</name>
<gene>
    <name evidence="2" type="ORF">FHU33_1054</name>
</gene>
<sequence>MLRRYSNSYGVVQRVTRLTRHLERQGRARALPLRPAYRPHKLSQRLSDETVAAVASTKVVCDGPGEQRALHVEAATDTADGTEEVPTQTTIPALSA</sequence>
<protein>
    <submittedName>
        <fullName evidence="2">Uncharacterized protein</fullName>
    </submittedName>
</protein>
<organism evidence="2 3">
    <name type="scientific">Blastococcus colisei</name>
    <dbReference type="NCBI Taxonomy" id="1564162"/>
    <lineage>
        <taxon>Bacteria</taxon>
        <taxon>Bacillati</taxon>
        <taxon>Actinomycetota</taxon>
        <taxon>Actinomycetes</taxon>
        <taxon>Geodermatophilales</taxon>
        <taxon>Geodermatophilaceae</taxon>
        <taxon>Blastococcus</taxon>
    </lineage>
</organism>